<keyword evidence="4" id="KW-1185">Reference proteome</keyword>
<dbReference type="VEuPathDB" id="TrichDB:TRFO_10300"/>
<dbReference type="AlphaFoldDB" id="A0A1J4J9Q8"/>
<dbReference type="Proteomes" id="UP000179807">
    <property type="component" value="Unassembled WGS sequence"/>
</dbReference>
<organism evidence="3 4">
    <name type="scientific">Tritrichomonas foetus</name>
    <dbReference type="NCBI Taxonomy" id="1144522"/>
    <lineage>
        <taxon>Eukaryota</taxon>
        <taxon>Metamonada</taxon>
        <taxon>Parabasalia</taxon>
        <taxon>Tritrichomonadida</taxon>
        <taxon>Tritrichomonadidae</taxon>
        <taxon>Tritrichomonas</taxon>
    </lineage>
</organism>
<name>A0A1J4J9Q8_9EUKA</name>
<feature type="coiled-coil region" evidence="1">
    <location>
        <begin position="343"/>
        <end position="405"/>
    </location>
</feature>
<evidence type="ECO:0000313" key="3">
    <source>
        <dbReference type="EMBL" id="OHS95888.1"/>
    </source>
</evidence>
<protein>
    <submittedName>
        <fullName evidence="3">Uncharacterized protein</fullName>
    </submittedName>
</protein>
<gene>
    <name evidence="3" type="ORF">TRFO_10300</name>
</gene>
<dbReference type="PANTHER" id="PTHR23159:SF31">
    <property type="entry name" value="CENTROSOME-ASSOCIATED PROTEIN CEP250 ISOFORM X1"/>
    <property type="match status" value="1"/>
</dbReference>
<evidence type="ECO:0000256" key="1">
    <source>
        <dbReference type="SAM" id="Coils"/>
    </source>
</evidence>
<feature type="region of interest" description="Disordered" evidence="2">
    <location>
        <begin position="283"/>
        <end position="304"/>
    </location>
</feature>
<keyword evidence="1" id="KW-0175">Coiled coil</keyword>
<reference evidence="3" key="1">
    <citation type="submission" date="2016-10" db="EMBL/GenBank/DDBJ databases">
        <authorList>
            <person name="Benchimol M."/>
            <person name="Almeida L.G."/>
            <person name="Vasconcelos A.T."/>
            <person name="Perreira-Neves A."/>
            <person name="Rosa I.A."/>
            <person name="Tasca T."/>
            <person name="Bogo M.R."/>
            <person name="de Souza W."/>
        </authorList>
    </citation>
    <scope>NUCLEOTIDE SEQUENCE [LARGE SCALE GENOMIC DNA]</scope>
    <source>
        <strain evidence="3">K</strain>
    </source>
</reference>
<comment type="caution">
    <text evidence="3">The sequence shown here is derived from an EMBL/GenBank/DDBJ whole genome shotgun (WGS) entry which is preliminary data.</text>
</comment>
<evidence type="ECO:0000256" key="2">
    <source>
        <dbReference type="SAM" id="MobiDB-lite"/>
    </source>
</evidence>
<feature type="coiled-coil region" evidence="1">
    <location>
        <begin position="652"/>
        <end position="889"/>
    </location>
</feature>
<dbReference type="OrthoDB" id="6108017at2759"/>
<evidence type="ECO:0000313" key="4">
    <source>
        <dbReference type="Proteomes" id="UP000179807"/>
    </source>
</evidence>
<feature type="coiled-coil region" evidence="1">
    <location>
        <begin position="445"/>
        <end position="486"/>
    </location>
</feature>
<dbReference type="RefSeq" id="XP_068349025.1">
    <property type="nucleotide sequence ID" value="XM_068495370.1"/>
</dbReference>
<sequence>MDDLSSNDSENPNSYQMYTLKERNSILEQENLSLKSQIDDALNITAKMEALQEQNAQISQELLNLRTANDNLKVRLQISLQTNTDLLQTIETQKKNLTDQIQNERNAAQIEGGKQKEKYQAHLDQILSELSQAKSENDSLHVAEKVINNKVLRVLESAEMFFHAKILNLDDLCSIFKQPFIEVPQAVTSNGQGQISSVGNSGPISEYEQTIKNLKKRLKNAKKESIKADEKFKDSETLYKREIANLQRKIEFMESQKIELENGHQNSIHELKENILNLQEQLNSARQQNKAQQKLVSSNNHKKNRNYAEQSSYAQPVYEQPVVYQQPEKIIETKRDKNDEIQIENLSSQVAELTTQLKINKEKANDYQTQFKNTERELQDCQSKLNKLQNEYNSIQIVHRESQAEIESLRKALHERQVNFNPKDAKIIINESPDKKLLAKKDATINELQNDLHKKDVENEELNTKIRDLESAIYHKEDELKKFKQEYDDYVYRNESKTKITADDILPPGSFRYSSFSPHLMCEIDKIAMNSSLQPASKIEHCFKVIETHFKAQIQELQRVLHESTNEIGNLRSSIRQLLTDASITLTSSPIPTDTELYNAIDCMKAIVNDFNLNHIRVCREREQFQAIIAQVSNILEADDVVCKADIVKKQLIQLTKRLLSMRRKYKALSNDHEALTNKLKFESEQLNSDLETYKTKCNQYEAKINSQNETIKKLNLTTKSLQNELNYAKEAKKELEESLKEATENELGYMNKKFKEVETQFNSQINTLQDQLNHIQEENSSLQSTINSLENVNRTNNSRINNLLSEKEEMIRENNENIQEITSKFEQERNSLKKTFEQTITELKKHNDKCREDVEQLSKSLSSKDESINELQKTVKMLTISKAKISNEARSLSEQIGREKKLAEATAKSQICAIETKYKEKIENLKNQSTEEQQKMVLYVVDAFRSIFSGFVGRVEDRSFRTLVDRIRDQYGRLQESDVAIRRMLNAQDRQTTQDAVAQLLMNH</sequence>
<feature type="compositionally biased region" description="Polar residues" evidence="2">
    <location>
        <begin position="283"/>
        <end position="299"/>
    </location>
</feature>
<dbReference type="PANTHER" id="PTHR23159">
    <property type="entry name" value="CENTROSOMAL PROTEIN 2"/>
    <property type="match status" value="1"/>
</dbReference>
<proteinExistence type="predicted"/>
<accession>A0A1J4J9Q8</accession>
<dbReference type="EMBL" id="MLAK01001215">
    <property type="protein sequence ID" value="OHS95888.1"/>
    <property type="molecule type" value="Genomic_DNA"/>
</dbReference>
<feature type="coiled-coil region" evidence="1">
    <location>
        <begin position="34"/>
        <end position="136"/>
    </location>
</feature>
<dbReference type="GeneID" id="94830074"/>